<dbReference type="InterPro" id="IPR050409">
    <property type="entry name" value="E3_ubiq-protein_ligase"/>
</dbReference>
<dbReference type="GO" id="GO:0016567">
    <property type="term" value="P:protein ubiquitination"/>
    <property type="evidence" value="ECO:0007669"/>
    <property type="project" value="TreeGrafter"/>
</dbReference>
<protein>
    <recommendedName>
        <fullName evidence="3">HECT-type E3 ubiquitin transferase</fullName>
        <ecNumber evidence="3">2.3.2.26</ecNumber>
    </recommendedName>
</protein>
<evidence type="ECO:0000313" key="10">
    <source>
        <dbReference type="EMBL" id="CDO56385.1"/>
    </source>
</evidence>
<proteinExistence type="predicted"/>
<dbReference type="FunFam" id="3.90.1750.10:FF:000079">
    <property type="entry name" value="E3 ubiquitin-protein ligase"/>
    <property type="match status" value="1"/>
</dbReference>
<dbReference type="CDD" id="cd00078">
    <property type="entry name" value="HECTc"/>
    <property type="match status" value="1"/>
</dbReference>
<dbReference type="InterPro" id="IPR000569">
    <property type="entry name" value="HECT_dom"/>
</dbReference>
<evidence type="ECO:0000256" key="4">
    <source>
        <dbReference type="ARBA" id="ARBA00022679"/>
    </source>
</evidence>
<dbReference type="Gene3D" id="3.30.2160.10">
    <property type="entry name" value="Hect, E3 ligase catalytic domain"/>
    <property type="match status" value="1"/>
</dbReference>
<evidence type="ECO:0000256" key="6">
    <source>
        <dbReference type="PROSITE-ProRule" id="PRU00104"/>
    </source>
</evidence>
<dbReference type="GO" id="GO:0006511">
    <property type="term" value="P:ubiquitin-dependent protein catabolic process"/>
    <property type="evidence" value="ECO:0007669"/>
    <property type="project" value="TreeGrafter"/>
</dbReference>
<keyword evidence="5 6" id="KW-0833">Ubl conjugation pathway</keyword>
<dbReference type="PANTHER" id="PTHR11254:SF440">
    <property type="entry name" value="E3 UBIQUITIN-PROTEIN LIGASE NEDD-4"/>
    <property type="match status" value="1"/>
</dbReference>
<dbReference type="SMART" id="SM00119">
    <property type="entry name" value="HECTc"/>
    <property type="match status" value="1"/>
</dbReference>
<feature type="compositionally biased region" description="Polar residues" evidence="7">
    <location>
        <begin position="155"/>
        <end position="187"/>
    </location>
</feature>
<keyword evidence="8" id="KW-1133">Transmembrane helix</keyword>
<keyword evidence="8" id="KW-0472">Membrane</keyword>
<name>A0A0J9XFS1_GEOCN</name>
<dbReference type="OrthoDB" id="8068875at2759"/>
<gene>
    <name evidence="10" type="ORF">BN980_GECA15s00483g</name>
</gene>
<feature type="region of interest" description="Disordered" evidence="7">
    <location>
        <begin position="155"/>
        <end position="191"/>
    </location>
</feature>
<dbReference type="Pfam" id="PF00632">
    <property type="entry name" value="HECT"/>
    <property type="match status" value="1"/>
</dbReference>
<dbReference type="SUPFAM" id="SSF56204">
    <property type="entry name" value="Hect, E3 ligase catalytic domain"/>
    <property type="match status" value="1"/>
</dbReference>
<dbReference type="Gene3D" id="3.30.2410.10">
    <property type="entry name" value="Hect, E3 ligase catalytic domain"/>
    <property type="match status" value="1"/>
</dbReference>
<keyword evidence="11" id="KW-1185">Reference proteome</keyword>
<dbReference type="EMBL" id="CCBN010000015">
    <property type="protein sequence ID" value="CDO56385.1"/>
    <property type="molecule type" value="Genomic_DNA"/>
</dbReference>
<dbReference type="FunFam" id="3.30.2160.10:FF:000001">
    <property type="entry name" value="E3 ubiquitin-protein ligase NEDD4-like"/>
    <property type="match status" value="1"/>
</dbReference>
<evidence type="ECO:0000313" key="11">
    <source>
        <dbReference type="Proteomes" id="UP000242525"/>
    </source>
</evidence>
<feature type="transmembrane region" description="Helical" evidence="8">
    <location>
        <begin position="21"/>
        <end position="39"/>
    </location>
</feature>
<dbReference type="Proteomes" id="UP000242525">
    <property type="component" value="Unassembled WGS sequence"/>
</dbReference>
<comment type="pathway">
    <text evidence="2">Protein modification; protein ubiquitination.</text>
</comment>
<dbReference type="STRING" id="1173061.A0A0J9XFS1"/>
<sequence length="626" mass="71949">MDPGLTHDAHSNIVSNFGKQCFIQLLLITVVIHLIFAFVQSSKEPLILSKSNLIQLKKWVTDSATQIEISKLFETMTEYVIDFYEPQELFETEDPIGEVLEHSFDTDGHFQVTPPEYQALIHDSYVENLETRSQHGSHSQQELPVYSELPDSSIQQATSNTSRLEPSSRANTEQANSTARQRASSGNWVRRNLRQPFRRAMNKFLNPVNSSANQPTTDGESSDTSQAVSNQSNSNKRKGKSRTASSQKKQYTNFPEKVRYLRSLPAMQKRNGTSLLKISRDRLIETSFDAIMSQSPKKLKKRLCIKFCGEDGVDQGGILKEFFYHLSRSLLDPGYGMFEHGSDSKDSLQINPYYTSSLDHYKFAGRLVGLAVFHGHLIDGYFGLWFYRHILGKTVEIADLELMDPEYYRSLKWMRDNDIEGIIDNTFSIEEDVQGKLNTIDLKVDGHNISVTNKNKKEYLQLVGEWRLYKRSEVQFQQFLEGFHEFVPATITKLLNEKELGLLVAGHPRIDLDYWRRHTKYGEGYTNDCHVINWFWACLETWDPEQHSRLLRFVTGSGRIPANGFSPMGYHSEQLRFTILRQPNPKSLPTASTCTSSLYLPRYHSYHDLNKKLMFAIEETIGFDLI</sequence>
<keyword evidence="8" id="KW-0812">Transmembrane</keyword>
<dbReference type="PANTHER" id="PTHR11254">
    <property type="entry name" value="HECT DOMAIN UBIQUITIN-PROTEIN LIGASE"/>
    <property type="match status" value="1"/>
</dbReference>
<dbReference type="PROSITE" id="PS50237">
    <property type="entry name" value="HECT"/>
    <property type="match status" value="1"/>
</dbReference>
<feature type="compositionally biased region" description="Polar residues" evidence="7">
    <location>
        <begin position="207"/>
        <end position="234"/>
    </location>
</feature>
<evidence type="ECO:0000259" key="9">
    <source>
        <dbReference type="PROSITE" id="PS50237"/>
    </source>
</evidence>
<feature type="active site" description="Glycyl thioester intermediate" evidence="6">
    <location>
        <position position="594"/>
    </location>
</feature>
<feature type="domain" description="HECT" evidence="9">
    <location>
        <begin position="295"/>
        <end position="626"/>
    </location>
</feature>
<evidence type="ECO:0000256" key="7">
    <source>
        <dbReference type="SAM" id="MobiDB-lite"/>
    </source>
</evidence>
<dbReference type="AlphaFoldDB" id="A0A0J9XFS1"/>
<evidence type="ECO:0000256" key="5">
    <source>
        <dbReference type="ARBA" id="ARBA00022786"/>
    </source>
</evidence>
<feature type="compositionally biased region" description="Polar residues" evidence="7">
    <location>
        <begin position="242"/>
        <end position="253"/>
    </location>
</feature>
<comment type="caution">
    <text evidence="10">The sequence shown here is derived from an EMBL/GenBank/DDBJ whole genome shotgun (WGS) entry which is preliminary data.</text>
</comment>
<accession>A0A0J9XFS1</accession>
<feature type="region of interest" description="Disordered" evidence="7">
    <location>
        <begin position="204"/>
        <end position="254"/>
    </location>
</feature>
<evidence type="ECO:0000256" key="2">
    <source>
        <dbReference type="ARBA" id="ARBA00004906"/>
    </source>
</evidence>
<evidence type="ECO:0000256" key="3">
    <source>
        <dbReference type="ARBA" id="ARBA00012485"/>
    </source>
</evidence>
<reference evidence="10" key="1">
    <citation type="submission" date="2014-03" db="EMBL/GenBank/DDBJ databases">
        <authorList>
            <person name="Casaregola S."/>
        </authorList>
    </citation>
    <scope>NUCLEOTIDE SEQUENCE [LARGE SCALE GENOMIC DNA]</scope>
    <source>
        <strain evidence="10">CLIB 918</strain>
    </source>
</reference>
<dbReference type="GO" id="GO:0005737">
    <property type="term" value="C:cytoplasm"/>
    <property type="evidence" value="ECO:0007669"/>
    <property type="project" value="TreeGrafter"/>
</dbReference>
<dbReference type="GO" id="GO:0061630">
    <property type="term" value="F:ubiquitin protein ligase activity"/>
    <property type="evidence" value="ECO:0007669"/>
    <property type="project" value="UniProtKB-EC"/>
</dbReference>
<comment type="catalytic activity">
    <reaction evidence="1">
        <text>S-ubiquitinyl-[E2 ubiquitin-conjugating enzyme]-L-cysteine + [acceptor protein]-L-lysine = [E2 ubiquitin-conjugating enzyme]-L-cysteine + N(6)-ubiquitinyl-[acceptor protein]-L-lysine.</text>
        <dbReference type="EC" id="2.3.2.26"/>
    </reaction>
</comment>
<keyword evidence="4" id="KW-0808">Transferase</keyword>
<organism evidence="10 11">
    <name type="scientific">Geotrichum candidum</name>
    <name type="common">Oospora lactis</name>
    <name type="synonym">Dipodascus geotrichum</name>
    <dbReference type="NCBI Taxonomy" id="1173061"/>
    <lineage>
        <taxon>Eukaryota</taxon>
        <taxon>Fungi</taxon>
        <taxon>Dikarya</taxon>
        <taxon>Ascomycota</taxon>
        <taxon>Saccharomycotina</taxon>
        <taxon>Dipodascomycetes</taxon>
        <taxon>Dipodascales</taxon>
        <taxon>Dipodascaceae</taxon>
        <taxon>Geotrichum</taxon>
    </lineage>
</organism>
<evidence type="ECO:0000256" key="8">
    <source>
        <dbReference type="SAM" id="Phobius"/>
    </source>
</evidence>
<dbReference type="InterPro" id="IPR035983">
    <property type="entry name" value="Hect_E3_ubiquitin_ligase"/>
</dbReference>
<dbReference type="EC" id="2.3.2.26" evidence="3"/>
<dbReference type="Gene3D" id="3.90.1750.10">
    <property type="entry name" value="Hect, E3 ligase catalytic domains"/>
    <property type="match status" value="1"/>
</dbReference>
<evidence type="ECO:0000256" key="1">
    <source>
        <dbReference type="ARBA" id="ARBA00000885"/>
    </source>
</evidence>